<keyword evidence="1" id="KW-0472">Membrane</keyword>
<dbReference type="RefSeq" id="WP_109675614.1">
    <property type="nucleotide sequence ID" value="NZ_CP086615.1"/>
</dbReference>
<proteinExistence type="predicted"/>
<evidence type="ECO:0000313" key="2">
    <source>
        <dbReference type="EMBL" id="PWG65484.1"/>
    </source>
</evidence>
<gene>
    <name evidence="2" type="ORF">DEM34_01715</name>
</gene>
<dbReference type="EMBL" id="QFFI01000002">
    <property type="protein sequence ID" value="PWG65484.1"/>
    <property type="molecule type" value="Genomic_DNA"/>
</dbReference>
<name>A0A2U2N924_9GAMM</name>
<reference evidence="2 3" key="1">
    <citation type="submission" date="2018-05" db="EMBL/GenBank/DDBJ databases">
        <title>Spiribacter halobius sp. nov., a moderately halophilic bacterium isolated from marine solar saltern.</title>
        <authorList>
            <person name="Zheng W.-S."/>
            <person name="Lu D.-C."/>
            <person name="Du Z.-J."/>
        </authorList>
    </citation>
    <scope>NUCLEOTIDE SEQUENCE [LARGE SCALE GENOMIC DNA]</scope>
    <source>
        <strain evidence="2 3">E85</strain>
    </source>
</reference>
<dbReference type="OrthoDB" id="5569385at2"/>
<keyword evidence="3" id="KW-1185">Reference proteome</keyword>
<dbReference type="Proteomes" id="UP000245474">
    <property type="component" value="Unassembled WGS sequence"/>
</dbReference>
<dbReference type="Pfam" id="PF19661">
    <property type="entry name" value="DUF6164"/>
    <property type="match status" value="1"/>
</dbReference>
<keyword evidence="1" id="KW-1133">Transmembrane helix</keyword>
<comment type="caution">
    <text evidence="2">The sequence shown here is derived from an EMBL/GenBank/DDBJ whole genome shotgun (WGS) entry which is preliminary data.</text>
</comment>
<feature type="transmembrane region" description="Helical" evidence="1">
    <location>
        <begin position="99"/>
        <end position="119"/>
    </location>
</feature>
<accession>A0A2U2N924</accession>
<evidence type="ECO:0000256" key="1">
    <source>
        <dbReference type="SAM" id="Phobius"/>
    </source>
</evidence>
<evidence type="ECO:0000313" key="3">
    <source>
        <dbReference type="Proteomes" id="UP000245474"/>
    </source>
</evidence>
<sequence>MARLLLNLRHVPEDEADDIRALLDRHGFAYFETPPNRWGISVGGIWLRDEEDFEAVQTVLARYQAERAERARAAYAADRRAGRAETLLQRLRRDPLRSLALLAAVALVLYLTLMPFLTLGG</sequence>
<protein>
    <submittedName>
        <fullName evidence="2">Uncharacterized protein</fullName>
    </submittedName>
</protein>
<dbReference type="InterPro" id="IPR046162">
    <property type="entry name" value="DUF6164"/>
</dbReference>
<keyword evidence="1" id="KW-0812">Transmembrane</keyword>
<organism evidence="2 3">
    <name type="scientific">Sediminicurvatus halobius</name>
    <dbReference type="NCBI Taxonomy" id="2182432"/>
    <lineage>
        <taxon>Bacteria</taxon>
        <taxon>Pseudomonadati</taxon>
        <taxon>Pseudomonadota</taxon>
        <taxon>Gammaproteobacteria</taxon>
        <taxon>Chromatiales</taxon>
        <taxon>Ectothiorhodospiraceae</taxon>
        <taxon>Sediminicurvatus</taxon>
    </lineage>
</organism>
<dbReference type="AlphaFoldDB" id="A0A2U2N924"/>